<evidence type="ECO:0000313" key="3">
    <source>
        <dbReference type="Proteomes" id="UP000789901"/>
    </source>
</evidence>
<proteinExistence type="predicted"/>
<feature type="region of interest" description="Disordered" evidence="1">
    <location>
        <begin position="322"/>
        <end position="348"/>
    </location>
</feature>
<feature type="compositionally biased region" description="Acidic residues" evidence="1">
    <location>
        <begin position="324"/>
        <end position="347"/>
    </location>
</feature>
<gene>
    <name evidence="2" type="ORF">GMARGA_LOCUS2113</name>
</gene>
<evidence type="ECO:0000313" key="2">
    <source>
        <dbReference type="EMBL" id="CAG8499168.1"/>
    </source>
</evidence>
<sequence length="393" mass="46043">MDMRDSSVGDITENYNMTEDIEYENFRYEEEPFTNYIITENYNITEDIEYKYFRYGDIVEENELEEGKFLGVDNINERIVLEDESSSNDSDINKDNESDLLFSKETINYDLFSSKTFLTWDECDLYLHNWSRRQGFYMKKDRIMHENGIIRWCTYLCNHSSSYSSKSKKDTKKSNFLFKALDENLEKFLTPIVLQRQSDKINQSVYYDAAILQDEELEANCEPKIQDATNIEIQQITLKQVIVLVGGLSNVTEIWIITVCNHEPSVSIIYLCTFNQDNQVFLEKSQNLFQQRTFYGELHGITTNKSKIIAASQAITRFIKRDCEDSDEESDEESDKEPDEGSDDDKENQEFVLQNLKRKCGKGRPAGTKCLKLSHEQDSKKKQQRHCKKCDVH</sequence>
<comment type="caution">
    <text evidence="2">The sequence shown here is derived from an EMBL/GenBank/DDBJ whole genome shotgun (WGS) entry which is preliminary data.</text>
</comment>
<reference evidence="2 3" key="1">
    <citation type="submission" date="2021-06" db="EMBL/GenBank/DDBJ databases">
        <authorList>
            <person name="Kallberg Y."/>
            <person name="Tangrot J."/>
            <person name="Rosling A."/>
        </authorList>
    </citation>
    <scope>NUCLEOTIDE SEQUENCE [LARGE SCALE GENOMIC DNA]</scope>
    <source>
        <strain evidence="2 3">120-4 pot B 10/14</strain>
    </source>
</reference>
<feature type="compositionally biased region" description="Basic residues" evidence="1">
    <location>
        <begin position="382"/>
        <end position="393"/>
    </location>
</feature>
<feature type="region of interest" description="Disordered" evidence="1">
    <location>
        <begin position="373"/>
        <end position="393"/>
    </location>
</feature>
<protein>
    <submittedName>
        <fullName evidence="2">44484_t:CDS:1</fullName>
    </submittedName>
</protein>
<name>A0ABM8W1A2_GIGMA</name>
<evidence type="ECO:0000256" key="1">
    <source>
        <dbReference type="SAM" id="MobiDB-lite"/>
    </source>
</evidence>
<keyword evidence="3" id="KW-1185">Reference proteome</keyword>
<dbReference type="Proteomes" id="UP000789901">
    <property type="component" value="Unassembled WGS sequence"/>
</dbReference>
<dbReference type="EMBL" id="CAJVQB010000633">
    <property type="protein sequence ID" value="CAG8499168.1"/>
    <property type="molecule type" value="Genomic_DNA"/>
</dbReference>
<organism evidence="2 3">
    <name type="scientific">Gigaspora margarita</name>
    <dbReference type="NCBI Taxonomy" id="4874"/>
    <lineage>
        <taxon>Eukaryota</taxon>
        <taxon>Fungi</taxon>
        <taxon>Fungi incertae sedis</taxon>
        <taxon>Mucoromycota</taxon>
        <taxon>Glomeromycotina</taxon>
        <taxon>Glomeromycetes</taxon>
        <taxon>Diversisporales</taxon>
        <taxon>Gigasporaceae</taxon>
        <taxon>Gigaspora</taxon>
    </lineage>
</organism>
<accession>A0ABM8W1A2</accession>